<dbReference type="EMBL" id="PDSK01000109">
    <property type="protein sequence ID" value="PIE32711.1"/>
    <property type="molecule type" value="Genomic_DNA"/>
</dbReference>
<proteinExistence type="predicted"/>
<comment type="caution">
    <text evidence="1">The sequence shown here is derived from an EMBL/GenBank/DDBJ whole genome shotgun (WGS) entry which is preliminary data.</text>
</comment>
<dbReference type="Proteomes" id="UP000230821">
    <property type="component" value="Unassembled WGS sequence"/>
</dbReference>
<gene>
    <name evidence="1" type="ORF">CSA56_14580</name>
</gene>
<reference evidence="1 2" key="1">
    <citation type="submission" date="2017-10" db="EMBL/GenBank/DDBJ databases">
        <title>Novel microbial diversity and functional potential in the marine mammal oral microbiome.</title>
        <authorList>
            <person name="Dudek N.K."/>
            <person name="Sun C.L."/>
            <person name="Burstein D."/>
            <person name="Kantor R.S."/>
            <person name="Aliaga Goltsman D.S."/>
            <person name="Bik E.M."/>
            <person name="Thomas B.C."/>
            <person name="Banfield J.F."/>
            <person name="Relman D.A."/>
        </authorList>
    </citation>
    <scope>NUCLEOTIDE SEQUENCE [LARGE SCALE GENOMIC DNA]</scope>
    <source>
        <strain evidence="1">DOLJORAL78_47_16</strain>
    </source>
</reference>
<evidence type="ECO:0000313" key="2">
    <source>
        <dbReference type="Proteomes" id="UP000230821"/>
    </source>
</evidence>
<evidence type="ECO:0000313" key="1">
    <source>
        <dbReference type="EMBL" id="PIE32711.1"/>
    </source>
</evidence>
<sequence length="149" mass="17140">MSTLTYAKYPKCYDGTYTTLHDCSSEIPHLAIGIWKGFFQLSNQLFIDEMWKSLDFIREKKVVAMISDHSELKVVGQDVLDWVHDNWYSNAAKYGLRLEAALDPKSAIAKLSLQRMLDKANTGTIETSTFPDFQTAYDFCVQFLSEYTR</sequence>
<organism evidence="1 2">
    <name type="scientific">candidate division KSB3 bacterium</name>
    <dbReference type="NCBI Taxonomy" id="2044937"/>
    <lineage>
        <taxon>Bacteria</taxon>
        <taxon>candidate division KSB3</taxon>
    </lineage>
</organism>
<protein>
    <recommendedName>
        <fullName evidence="3">STAS/SEC14 domain-containing protein</fullName>
    </recommendedName>
</protein>
<dbReference type="AlphaFoldDB" id="A0A2G6KAM3"/>
<accession>A0A2G6KAM3</accession>
<evidence type="ECO:0008006" key="3">
    <source>
        <dbReference type="Google" id="ProtNLM"/>
    </source>
</evidence>
<name>A0A2G6KAM3_9BACT</name>